<feature type="transmembrane region" description="Helical" evidence="1">
    <location>
        <begin position="316"/>
        <end position="338"/>
    </location>
</feature>
<dbReference type="InParanoid" id="A0A1Z5JB32"/>
<protein>
    <recommendedName>
        <fullName evidence="4">ABC transporter domain-containing protein</fullName>
    </recommendedName>
</protein>
<dbReference type="OrthoDB" id="38405at2759"/>
<keyword evidence="1" id="KW-1133">Transmembrane helix</keyword>
<feature type="transmembrane region" description="Helical" evidence="1">
    <location>
        <begin position="284"/>
        <end position="304"/>
    </location>
</feature>
<sequence length="481" mass="53632">MTLTVVVGSSGSGKTTFLNDVHKSHKCIYIRQYHNIRPYVTVSKIPNFDPTRLPYWDIYEREGTASSIKVGGTMAGEFTAGLSGGQRKLLLFELVAQRIASQNNLLIVLDEPFAGVTDDFVPFIVKRLNEMRENHEILLVTNDHVDTLKEMADNTITVSAIDRTKVQVNKIEGVSREKAILALAIGDAYDYKGSWADLRFFLQVEVFGNGALIGVAIFTIFAFTLFLATFWDSSEESAALVLVAGGIIAFFCLNPYLLSLADWRNFMGEEAEALLHASKDMNNFLKTCLTLFLILIVSVVQFGITNAVTSGLESVSFWVAMLMDSSSLTFPFICFGLYTKLPFQAVQILSSLPFLFMIFFSTTFSPGSGVAGLKELRYLFARFYFWCMIPGIRDQMENCPADDGDNMLYMILSALIGVVLFLVVMAVSAFMRSHKTKKESSKKNALKDDEFRDLQLELYGEKAMDIQSTNHSTGSKKKESA</sequence>
<name>A0A1Z5JB32_FISSO</name>
<dbReference type="Proteomes" id="UP000198406">
    <property type="component" value="Unassembled WGS sequence"/>
</dbReference>
<evidence type="ECO:0008006" key="4">
    <source>
        <dbReference type="Google" id="ProtNLM"/>
    </source>
</evidence>
<dbReference type="SUPFAM" id="SSF52540">
    <property type="entry name" value="P-loop containing nucleoside triphosphate hydrolases"/>
    <property type="match status" value="1"/>
</dbReference>
<evidence type="ECO:0000256" key="1">
    <source>
        <dbReference type="SAM" id="Phobius"/>
    </source>
</evidence>
<organism evidence="2 3">
    <name type="scientific">Fistulifera solaris</name>
    <name type="common">Oleaginous diatom</name>
    <dbReference type="NCBI Taxonomy" id="1519565"/>
    <lineage>
        <taxon>Eukaryota</taxon>
        <taxon>Sar</taxon>
        <taxon>Stramenopiles</taxon>
        <taxon>Ochrophyta</taxon>
        <taxon>Bacillariophyta</taxon>
        <taxon>Bacillariophyceae</taxon>
        <taxon>Bacillariophycidae</taxon>
        <taxon>Naviculales</taxon>
        <taxon>Naviculaceae</taxon>
        <taxon>Fistulifera</taxon>
    </lineage>
</organism>
<feature type="transmembrane region" description="Helical" evidence="1">
    <location>
        <begin position="206"/>
        <end position="231"/>
    </location>
</feature>
<keyword evidence="1" id="KW-0812">Transmembrane</keyword>
<evidence type="ECO:0000313" key="3">
    <source>
        <dbReference type="Proteomes" id="UP000198406"/>
    </source>
</evidence>
<dbReference type="AlphaFoldDB" id="A0A1Z5JB32"/>
<keyword evidence="1" id="KW-0472">Membrane</keyword>
<comment type="caution">
    <text evidence="2">The sequence shown here is derived from an EMBL/GenBank/DDBJ whole genome shotgun (WGS) entry which is preliminary data.</text>
</comment>
<dbReference type="InterPro" id="IPR027417">
    <property type="entry name" value="P-loop_NTPase"/>
</dbReference>
<dbReference type="EMBL" id="BDSP01000036">
    <property type="protein sequence ID" value="GAX11197.1"/>
    <property type="molecule type" value="Genomic_DNA"/>
</dbReference>
<dbReference type="Gene3D" id="3.40.50.300">
    <property type="entry name" value="P-loop containing nucleotide triphosphate hydrolases"/>
    <property type="match status" value="1"/>
</dbReference>
<keyword evidence="3" id="KW-1185">Reference proteome</keyword>
<accession>A0A1Z5JB32</accession>
<evidence type="ECO:0000313" key="2">
    <source>
        <dbReference type="EMBL" id="GAX11197.1"/>
    </source>
</evidence>
<feature type="transmembrane region" description="Helical" evidence="1">
    <location>
        <begin position="345"/>
        <end position="364"/>
    </location>
</feature>
<feature type="transmembrane region" description="Helical" evidence="1">
    <location>
        <begin position="407"/>
        <end position="431"/>
    </location>
</feature>
<reference evidence="2 3" key="1">
    <citation type="journal article" date="2015" name="Plant Cell">
        <title>Oil accumulation by the oleaginous diatom Fistulifera solaris as revealed by the genome and transcriptome.</title>
        <authorList>
            <person name="Tanaka T."/>
            <person name="Maeda Y."/>
            <person name="Veluchamy A."/>
            <person name="Tanaka M."/>
            <person name="Abida H."/>
            <person name="Marechal E."/>
            <person name="Bowler C."/>
            <person name="Muto M."/>
            <person name="Sunaga Y."/>
            <person name="Tanaka M."/>
            <person name="Yoshino T."/>
            <person name="Taniguchi T."/>
            <person name="Fukuda Y."/>
            <person name="Nemoto M."/>
            <person name="Matsumoto M."/>
            <person name="Wong P.S."/>
            <person name="Aburatani S."/>
            <person name="Fujibuchi W."/>
        </authorList>
    </citation>
    <scope>NUCLEOTIDE SEQUENCE [LARGE SCALE GENOMIC DNA]</scope>
    <source>
        <strain evidence="2 3">JPCC DA0580</strain>
    </source>
</reference>
<gene>
    <name evidence="2" type="ORF">FisN_9Hh293</name>
</gene>
<feature type="transmembrane region" description="Helical" evidence="1">
    <location>
        <begin position="237"/>
        <end position="258"/>
    </location>
</feature>
<proteinExistence type="predicted"/>